<keyword evidence="1" id="KW-0812">Transmembrane</keyword>
<feature type="transmembrane region" description="Helical" evidence="1">
    <location>
        <begin position="65"/>
        <end position="86"/>
    </location>
</feature>
<reference evidence="2" key="3">
    <citation type="submission" date="2021-11" db="EMBL/GenBank/DDBJ databases">
        <authorList>
            <person name="Gilroy R."/>
        </authorList>
    </citation>
    <scope>NUCLEOTIDE SEQUENCE</scope>
    <source>
        <strain evidence="2">150</strain>
    </source>
</reference>
<organism evidence="3 4">
    <name type="scientific">Enterococcus aquimarinus</name>
    <dbReference type="NCBI Taxonomy" id="328396"/>
    <lineage>
        <taxon>Bacteria</taxon>
        <taxon>Bacillati</taxon>
        <taxon>Bacillota</taxon>
        <taxon>Bacilli</taxon>
        <taxon>Lactobacillales</taxon>
        <taxon>Enterococcaceae</taxon>
        <taxon>Enterococcus</taxon>
    </lineage>
</organism>
<dbReference type="AlphaFoldDB" id="A0A1L8QS04"/>
<dbReference type="STRING" id="328396.RU93_GL002284"/>
<evidence type="ECO:0000313" key="4">
    <source>
        <dbReference type="Proteomes" id="UP000182149"/>
    </source>
</evidence>
<proteinExistence type="predicted"/>
<dbReference type="OrthoDB" id="2299708at2"/>
<feature type="transmembrane region" description="Helical" evidence="1">
    <location>
        <begin position="6"/>
        <end position="30"/>
    </location>
</feature>
<dbReference type="Proteomes" id="UP000813384">
    <property type="component" value="Unassembled WGS sequence"/>
</dbReference>
<evidence type="ECO:0000313" key="2">
    <source>
        <dbReference type="EMBL" id="MCC9274052.1"/>
    </source>
</evidence>
<keyword evidence="1" id="KW-1133">Transmembrane helix</keyword>
<dbReference type="EMBL" id="JXKD01000009">
    <property type="protein sequence ID" value="OJG10259.1"/>
    <property type="molecule type" value="Genomic_DNA"/>
</dbReference>
<accession>A0A1L8QS04</accession>
<protein>
    <submittedName>
        <fullName evidence="2">DUF3397 domain-containing protein</fullName>
    </submittedName>
</protein>
<comment type="caution">
    <text evidence="3">The sequence shown here is derived from an EMBL/GenBank/DDBJ whole genome shotgun (WGS) entry which is preliminary data.</text>
</comment>
<evidence type="ECO:0000313" key="3">
    <source>
        <dbReference type="EMBL" id="OJG10259.1"/>
    </source>
</evidence>
<evidence type="ECO:0000256" key="1">
    <source>
        <dbReference type="SAM" id="Phobius"/>
    </source>
</evidence>
<dbReference type="RefSeq" id="WP_071874978.1">
    <property type="nucleotide sequence ID" value="NZ_JBHSHF010000015.1"/>
</dbReference>
<reference evidence="2" key="2">
    <citation type="journal article" date="2021" name="PeerJ">
        <title>Extensive microbial diversity within the chicken gut microbiome revealed by metagenomics and culture.</title>
        <authorList>
            <person name="Gilroy R."/>
            <person name="Ravi A."/>
            <person name="Getino M."/>
            <person name="Pursley I."/>
            <person name="Horton D.L."/>
            <person name="Alikhan N.F."/>
            <person name="Baker D."/>
            <person name="Gharbi K."/>
            <person name="Hall N."/>
            <person name="Watson M."/>
            <person name="Adriaenssens E.M."/>
            <person name="Foster-Nyarko E."/>
            <person name="Jarju S."/>
            <person name="Secka A."/>
            <person name="Antonio M."/>
            <person name="Oren A."/>
            <person name="Chaudhuri R.R."/>
            <person name="La Ragione R."/>
            <person name="Hildebrand F."/>
            <person name="Pallen M.J."/>
        </authorList>
    </citation>
    <scope>NUCLEOTIDE SEQUENCE</scope>
    <source>
        <strain evidence="2">150</strain>
    </source>
</reference>
<reference evidence="3 4" key="1">
    <citation type="submission" date="2014-12" db="EMBL/GenBank/DDBJ databases">
        <title>Draft genome sequences of 29 type strains of Enterococci.</title>
        <authorList>
            <person name="Zhong Z."/>
            <person name="Sun Z."/>
            <person name="Liu W."/>
            <person name="Zhang W."/>
            <person name="Zhang H."/>
        </authorList>
    </citation>
    <scope>NUCLEOTIDE SEQUENCE [LARGE SCALE GENOMIC DNA]</scope>
    <source>
        <strain evidence="3 4">DSM 17690</strain>
    </source>
</reference>
<keyword evidence="4" id="KW-1185">Reference proteome</keyword>
<sequence>MPSITINIIFWFISPIIILFASAFVTSLFSLKKRYGIKAPDIAVPFLFIAIHRLSYLVFKESLFPYFLITISLLGIGLAFFHAYFYEEIDYSRYAKMYWRSVFLFSMVTQFILIVLSLMLRF</sequence>
<dbReference type="EMBL" id="JAJJVO010000106">
    <property type="protein sequence ID" value="MCC9274052.1"/>
    <property type="molecule type" value="Genomic_DNA"/>
</dbReference>
<keyword evidence="1" id="KW-0472">Membrane</keyword>
<gene>
    <name evidence="2" type="ORF">K8V42_07150</name>
    <name evidence="3" type="ORF">RU93_GL002284</name>
</gene>
<name>A0A1L8QS04_9ENTE</name>
<feature type="transmembrane region" description="Helical" evidence="1">
    <location>
        <begin position="98"/>
        <end position="120"/>
    </location>
</feature>
<dbReference type="Proteomes" id="UP000182149">
    <property type="component" value="Unassembled WGS sequence"/>
</dbReference>
<dbReference type="InterPro" id="IPR024515">
    <property type="entry name" value="DUF3397"/>
</dbReference>
<dbReference type="Pfam" id="PF11877">
    <property type="entry name" value="DUF3397"/>
    <property type="match status" value="1"/>
</dbReference>